<evidence type="ECO:0000256" key="8">
    <source>
        <dbReference type="ARBA" id="ARBA00022989"/>
    </source>
</evidence>
<dbReference type="InterPro" id="IPR018086">
    <property type="entry name" value="NADH_UbQ_OxRdtase_su1_CS"/>
</dbReference>
<feature type="transmembrane region" description="Helical" evidence="14">
    <location>
        <begin position="292"/>
        <end position="310"/>
    </location>
</feature>
<comment type="similarity">
    <text evidence="3 12">Belongs to the complex I subunit 1 family.</text>
</comment>
<keyword evidence="5" id="KW-0813">Transport</keyword>
<dbReference type="GO" id="GO:0003954">
    <property type="term" value="F:NADH dehydrogenase activity"/>
    <property type="evidence" value="ECO:0007669"/>
    <property type="project" value="TreeGrafter"/>
</dbReference>
<name>A0A8F8AFE8_9HEMI</name>
<dbReference type="PROSITE" id="PS00667">
    <property type="entry name" value="COMPLEX1_ND1_1"/>
    <property type="match status" value="1"/>
</dbReference>
<evidence type="ECO:0000256" key="2">
    <source>
        <dbReference type="ARBA" id="ARBA00004448"/>
    </source>
</evidence>
<evidence type="ECO:0000256" key="10">
    <source>
        <dbReference type="ARBA" id="ARBA00023128"/>
    </source>
</evidence>
<keyword evidence="7" id="KW-0999">Mitochondrion inner membrane</keyword>
<dbReference type="EMBL" id="MZ433366">
    <property type="protein sequence ID" value="QXX99456.1"/>
    <property type="molecule type" value="Genomic_DNA"/>
</dbReference>
<feature type="transmembrane region" description="Helical" evidence="14">
    <location>
        <begin position="173"/>
        <end position="192"/>
    </location>
</feature>
<dbReference type="PROSITE" id="PS00668">
    <property type="entry name" value="COMPLEX1_ND1_2"/>
    <property type="match status" value="1"/>
</dbReference>
<keyword evidence="10 13" id="KW-0496">Mitochondrion</keyword>
<dbReference type="PANTHER" id="PTHR11432">
    <property type="entry name" value="NADH DEHYDROGENASE SUBUNIT 1"/>
    <property type="match status" value="1"/>
</dbReference>
<evidence type="ECO:0000313" key="15">
    <source>
        <dbReference type="EMBL" id="QXX99456.1"/>
    </source>
</evidence>
<evidence type="ECO:0000256" key="12">
    <source>
        <dbReference type="RuleBase" id="RU000471"/>
    </source>
</evidence>
<keyword evidence="8 14" id="KW-1133">Transmembrane helix</keyword>
<evidence type="ECO:0000256" key="5">
    <source>
        <dbReference type="ARBA" id="ARBA00022448"/>
    </source>
</evidence>
<dbReference type="HAMAP" id="MF_01350">
    <property type="entry name" value="NDH1_NuoH"/>
    <property type="match status" value="1"/>
</dbReference>
<feature type="transmembrane region" description="Helical" evidence="14">
    <location>
        <begin position="221"/>
        <end position="245"/>
    </location>
</feature>
<dbReference type="GO" id="GO:0009060">
    <property type="term" value="P:aerobic respiration"/>
    <property type="evidence" value="ECO:0007669"/>
    <property type="project" value="TreeGrafter"/>
</dbReference>
<dbReference type="PANTHER" id="PTHR11432:SF3">
    <property type="entry name" value="NADH-UBIQUINONE OXIDOREDUCTASE CHAIN 1"/>
    <property type="match status" value="1"/>
</dbReference>
<dbReference type="GO" id="GO:0008137">
    <property type="term" value="F:NADH dehydrogenase (ubiquinone) activity"/>
    <property type="evidence" value="ECO:0007669"/>
    <property type="project" value="UniProtKB-EC"/>
</dbReference>
<protein>
    <recommendedName>
        <fullName evidence="4 13">NADH-ubiquinone oxidoreductase chain 1</fullName>
        <ecNumber evidence="13">7.1.1.2</ecNumber>
    </recommendedName>
</protein>
<dbReference type="AlphaFoldDB" id="A0A8F8AFE8"/>
<feature type="transmembrane region" description="Helical" evidence="14">
    <location>
        <begin position="99"/>
        <end position="120"/>
    </location>
</feature>
<evidence type="ECO:0000256" key="6">
    <source>
        <dbReference type="ARBA" id="ARBA00022692"/>
    </source>
</evidence>
<dbReference type="GO" id="GO:0005743">
    <property type="term" value="C:mitochondrial inner membrane"/>
    <property type="evidence" value="ECO:0007669"/>
    <property type="project" value="UniProtKB-SubCell"/>
</dbReference>
<evidence type="ECO:0000256" key="1">
    <source>
        <dbReference type="ARBA" id="ARBA00003257"/>
    </source>
</evidence>
<evidence type="ECO:0000256" key="7">
    <source>
        <dbReference type="ARBA" id="ARBA00022792"/>
    </source>
</evidence>
<comment type="subcellular location">
    <subcellularLocation>
        <location evidence="2 12">Mitochondrion inner membrane</location>
        <topology evidence="2 12">Multi-pass membrane protein</topology>
    </subcellularLocation>
</comment>
<feature type="transmembrane region" description="Helical" evidence="14">
    <location>
        <begin position="141"/>
        <end position="161"/>
    </location>
</feature>
<organism evidence="15">
    <name type="scientific">Aconurella prolixa</name>
    <dbReference type="NCBI Taxonomy" id="1671185"/>
    <lineage>
        <taxon>Eukaryota</taxon>
        <taxon>Metazoa</taxon>
        <taxon>Ecdysozoa</taxon>
        <taxon>Arthropoda</taxon>
        <taxon>Hexapoda</taxon>
        <taxon>Insecta</taxon>
        <taxon>Pterygota</taxon>
        <taxon>Neoptera</taxon>
        <taxon>Paraneoptera</taxon>
        <taxon>Hemiptera</taxon>
        <taxon>Auchenorrhyncha</taxon>
        <taxon>Membracoidea</taxon>
        <taxon>Cicadellidae</taxon>
        <taxon>Deltocephalinae</taxon>
        <taxon>Chiasmini</taxon>
        <taxon>Aconurella</taxon>
    </lineage>
</organism>
<keyword evidence="9 13" id="KW-0830">Ubiquinone</keyword>
<evidence type="ECO:0000256" key="11">
    <source>
        <dbReference type="ARBA" id="ARBA00023136"/>
    </source>
</evidence>
<reference evidence="15" key="1">
    <citation type="submission" date="2021-06" db="EMBL/GenBank/DDBJ databases">
        <authorList>
            <person name="Wu K."/>
            <person name="Duan y."/>
        </authorList>
    </citation>
    <scope>NUCLEOTIDE SEQUENCE</scope>
</reference>
<accession>A0A8F8AFE8</accession>
<evidence type="ECO:0000256" key="13">
    <source>
        <dbReference type="RuleBase" id="RU000473"/>
    </source>
</evidence>
<geneLocation type="mitochondrion" evidence="15"/>
<evidence type="ECO:0000256" key="9">
    <source>
        <dbReference type="ARBA" id="ARBA00023075"/>
    </source>
</evidence>
<feature type="transmembrane region" description="Helical" evidence="14">
    <location>
        <begin position="70"/>
        <end position="93"/>
    </location>
</feature>
<dbReference type="EC" id="7.1.1.2" evidence="13"/>
<proteinExistence type="inferred from homology"/>
<evidence type="ECO:0000256" key="14">
    <source>
        <dbReference type="SAM" id="Phobius"/>
    </source>
</evidence>
<dbReference type="Pfam" id="PF00146">
    <property type="entry name" value="NADHdh"/>
    <property type="match status" value="1"/>
</dbReference>
<comment type="catalytic activity">
    <reaction evidence="13">
        <text>a ubiquinone + NADH + 5 H(+)(in) = a ubiquinol + NAD(+) + 4 H(+)(out)</text>
        <dbReference type="Rhea" id="RHEA:29091"/>
        <dbReference type="Rhea" id="RHEA-COMP:9565"/>
        <dbReference type="Rhea" id="RHEA-COMP:9566"/>
        <dbReference type="ChEBI" id="CHEBI:15378"/>
        <dbReference type="ChEBI" id="CHEBI:16389"/>
        <dbReference type="ChEBI" id="CHEBI:17976"/>
        <dbReference type="ChEBI" id="CHEBI:57540"/>
        <dbReference type="ChEBI" id="CHEBI:57945"/>
        <dbReference type="EC" id="7.1.1.2"/>
    </reaction>
</comment>
<sequence>MMNLLGFFVLLVFVLVSVGFFTLLERKILGYMQCRKGPKMVGFMGLLQPFSDGMKLFLKEQFFPMNSNYLIFMICPVFGFIQSLFLWVLFPFYVNCIEMGLGILFFLCCSSLGVYSLMICGWSSNSVYSMLGCVRSISQAISYEVSLSLILLSYFLLLDSYSLMDFYYLQSSVWFLTFSVPLFLCWISCCMAESNRTPFDFSEGESELVSGFNVEYGGGGFALLFISEYSSIIFISLITCLIFLGPNINSPIFYMKLIFVCFFFVWTRATLPRFRYDKLMTLAWKCYLPLSLNYIFFFILIKSLCFYHFFLWS</sequence>
<dbReference type="InterPro" id="IPR001694">
    <property type="entry name" value="NADH_UbQ_OxRdtase_su1/FPO"/>
</dbReference>
<gene>
    <name evidence="15" type="primary">ND1</name>
</gene>
<evidence type="ECO:0000256" key="3">
    <source>
        <dbReference type="ARBA" id="ARBA00010535"/>
    </source>
</evidence>
<evidence type="ECO:0000256" key="4">
    <source>
        <dbReference type="ARBA" id="ARBA00021009"/>
    </source>
</evidence>
<feature type="transmembrane region" description="Helical" evidence="14">
    <location>
        <begin position="251"/>
        <end position="271"/>
    </location>
</feature>
<keyword evidence="11 14" id="KW-0472">Membrane</keyword>
<keyword evidence="6 12" id="KW-0812">Transmembrane</keyword>
<comment type="function">
    <text evidence="1">Core subunit of the mitochondrial membrane respiratory chain NADH dehydrogenase (Complex I) that is believed to belong to the minimal assembly required for catalysis. Complex I functions in the transfer of electrons from NADH to the respiratory chain. The immediate electron acceptor for the enzyme is believed to be ubiquinone.</text>
</comment>
<keyword evidence="12" id="KW-0520">NAD</keyword>